<comment type="caution">
    <text evidence="3">The sequence shown here is derived from an EMBL/GenBank/DDBJ whole genome shotgun (WGS) entry which is preliminary data.</text>
</comment>
<dbReference type="Proteomes" id="UP000646946">
    <property type="component" value="Unassembled WGS sequence"/>
</dbReference>
<keyword evidence="2" id="KW-1133">Transmembrane helix</keyword>
<dbReference type="AlphaFoldDB" id="A0A832USV8"/>
<feature type="transmembrane region" description="Helical" evidence="2">
    <location>
        <begin position="7"/>
        <end position="31"/>
    </location>
</feature>
<feature type="transmembrane region" description="Helical" evidence="2">
    <location>
        <begin position="51"/>
        <end position="73"/>
    </location>
</feature>
<keyword evidence="2" id="KW-0472">Membrane</keyword>
<keyword evidence="2" id="KW-0812">Transmembrane</keyword>
<name>A0A832USV8_9ARCH</name>
<reference evidence="3 4" key="1">
    <citation type="journal article" name="Nat. Commun.">
        <title>Undinarchaeota illuminate DPANN phylogeny and the impact of gene transfer on archaeal evolution.</title>
        <authorList>
            <person name="Dombrowski N."/>
            <person name="Williams T.A."/>
            <person name="Sun J."/>
            <person name="Woodcroft B.J."/>
            <person name="Lee J.H."/>
            <person name="Minh B.Q."/>
            <person name="Rinke C."/>
            <person name="Spang A."/>
        </authorList>
    </citation>
    <scope>NUCLEOTIDE SEQUENCE [LARGE SCALE GENOMIC DNA]</scope>
    <source>
        <strain evidence="3">MAG_bin1129</strain>
    </source>
</reference>
<gene>
    <name evidence="3" type="ORF">H1016_05125</name>
</gene>
<dbReference type="EMBL" id="DVAB01000042">
    <property type="protein sequence ID" value="HIK00887.1"/>
    <property type="molecule type" value="Genomic_DNA"/>
</dbReference>
<keyword evidence="4" id="KW-1185">Reference proteome</keyword>
<feature type="compositionally biased region" description="Pro residues" evidence="1">
    <location>
        <begin position="191"/>
        <end position="211"/>
    </location>
</feature>
<proteinExistence type="predicted"/>
<feature type="region of interest" description="Disordered" evidence="1">
    <location>
        <begin position="191"/>
        <end position="228"/>
    </location>
</feature>
<organism evidence="3 4">
    <name type="scientific">Candidatus Naiadarchaeum limnaeum</name>
    <dbReference type="NCBI Taxonomy" id="2756139"/>
    <lineage>
        <taxon>Archaea</taxon>
        <taxon>Candidatus Undinarchaeota</taxon>
        <taxon>Candidatus Undinarchaeia</taxon>
        <taxon>Candidatus Naiadarchaeales</taxon>
        <taxon>Candidatus Naiadarchaeaceae</taxon>
        <taxon>Candidatus Naiadarchaeum</taxon>
    </lineage>
</organism>
<protein>
    <submittedName>
        <fullName evidence="3">Uncharacterized protein</fullName>
    </submittedName>
</protein>
<evidence type="ECO:0000313" key="4">
    <source>
        <dbReference type="Proteomes" id="UP000646946"/>
    </source>
</evidence>
<evidence type="ECO:0000256" key="2">
    <source>
        <dbReference type="SAM" id="Phobius"/>
    </source>
</evidence>
<evidence type="ECO:0000256" key="1">
    <source>
        <dbReference type="SAM" id="MobiDB-lite"/>
    </source>
</evidence>
<sequence>MTEEGGWVKYAVIGIIGIIGIVAVLVLTGIIEIEAPSAPSTGPSQGGSAFGGLGGLILIPIVIIPIFIISKLLSGILKKPEKPLPQPRAEMAMAHIEVKQFEEDPQTKEKPPLVGAKIHYKNLDDPRLEGRGTSKEGGKCILEFPSGKYRLNVGHDDYHPDTLVTYFRAGENPGLHFFLKSKTPPAVVAAPPPAPTPAPPPVVTAPTPAPAPATTAPAAVPPSPPTPEEFEIQILEPKNRKIERKLFSGEMLPPGESVKVRVYAKVKKEGVKDASVTFTASGDATIGGEVVVKKLTDEEGVAIIENLTLGIAEKKRLDIEAEVEGRRLVPETIPIIVDVKIPTIEIVRTDAKKDSEIDLRDPAQQVEVTITVKDGKGEPVLNKSLEITYQKFAEFGKAGEKIATEETTNSNGNLEISYRPGPQSEKMLGNSILKVHYEPLFGVDVSKKLQIKLVKPEKPPELKLIELKEAKTEAKRSFTEEDPEILFLFRRIYQGRDLKGRLKRVPSKDFEKKIEDYEKIFDEISKFSVTKIADEKWKLAYKYEALEYLVNEYIENGIKVKIENEGRNILSYEISVNFAQLLEMDELKSVVIGADKELGFESLQTQNKVSFLEDFFSMVSDYLSKSGIKIVDKELIPVIAAYFVIILREDIIKGDGGKYKNIKDSIEKGGNIFTALSRLETGFLLDFLKNIERKKDKVSGMIKEQQNILTDALKTIAEIYNRNTIHSEIKALDMPGVKKSEQKIIKEFLQRAFDAIFFCSLEAHIANLKVLLAIIYTLYEPRGLMVVD</sequence>
<accession>A0A832USV8</accession>
<evidence type="ECO:0000313" key="3">
    <source>
        <dbReference type="EMBL" id="HIK00887.1"/>
    </source>
</evidence>